<name>A0A6N0JSQ3_ACHDE</name>
<dbReference type="InterPro" id="IPR005064">
    <property type="entry name" value="BUG"/>
</dbReference>
<dbReference type="PANTHER" id="PTHR42928:SF5">
    <property type="entry name" value="BLR1237 PROTEIN"/>
    <property type="match status" value="1"/>
</dbReference>
<evidence type="ECO:0000313" key="4">
    <source>
        <dbReference type="Proteomes" id="UP000509782"/>
    </source>
</evidence>
<dbReference type="InterPro" id="IPR042100">
    <property type="entry name" value="Bug_dom1"/>
</dbReference>
<dbReference type="SUPFAM" id="SSF53850">
    <property type="entry name" value="Periplasmic binding protein-like II"/>
    <property type="match status" value="1"/>
</dbReference>
<protein>
    <submittedName>
        <fullName evidence="3">Tripartite tricarboxylate transporter substrate binding protein</fullName>
    </submittedName>
</protein>
<evidence type="ECO:0000256" key="1">
    <source>
        <dbReference type="ARBA" id="ARBA00006987"/>
    </source>
</evidence>
<keyword evidence="2" id="KW-0732">Signal</keyword>
<organism evidence="3 4">
    <name type="scientific">Achromobacter denitrificans</name>
    <name type="common">Alcaligenes denitrificans</name>
    <dbReference type="NCBI Taxonomy" id="32002"/>
    <lineage>
        <taxon>Bacteria</taxon>
        <taxon>Pseudomonadati</taxon>
        <taxon>Pseudomonadota</taxon>
        <taxon>Betaproteobacteria</taxon>
        <taxon>Burkholderiales</taxon>
        <taxon>Alcaligenaceae</taxon>
        <taxon>Achromobacter</taxon>
    </lineage>
</organism>
<dbReference type="PIRSF" id="PIRSF017082">
    <property type="entry name" value="YflP"/>
    <property type="match status" value="1"/>
</dbReference>
<dbReference type="Pfam" id="PF03401">
    <property type="entry name" value="TctC"/>
    <property type="match status" value="1"/>
</dbReference>
<evidence type="ECO:0000313" key="3">
    <source>
        <dbReference type="EMBL" id="QKQ50127.1"/>
    </source>
</evidence>
<proteinExistence type="inferred from homology"/>
<dbReference type="Gene3D" id="3.40.190.150">
    <property type="entry name" value="Bordetella uptake gene, domain 1"/>
    <property type="match status" value="1"/>
</dbReference>
<dbReference type="PANTHER" id="PTHR42928">
    <property type="entry name" value="TRICARBOXYLATE-BINDING PROTEIN"/>
    <property type="match status" value="1"/>
</dbReference>
<feature type="signal peptide" evidence="2">
    <location>
        <begin position="1"/>
        <end position="21"/>
    </location>
</feature>
<dbReference type="Proteomes" id="UP000509782">
    <property type="component" value="Chromosome"/>
</dbReference>
<dbReference type="EMBL" id="CP054569">
    <property type="protein sequence ID" value="QKQ50127.1"/>
    <property type="molecule type" value="Genomic_DNA"/>
</dbReference>
<feature type="chain" id="PRO_5026842946" evidence="2">
    <location>
        <begin position="22"/>
        <end position="317"/>
    </location>
</feature>
<dbReference type="CDD" id="cd13578">
    <property type="entry name" value="PBP2_Bug27"/>
    <property type="match status" value="1"/>
</dbReference>
<accession>A0A6N0JSQ3</accession>
<dbReference type="AlphaFoldDB" id="A0A6N0JSQ3"/>
<sequence>MKKKIIGVLVAALCGTSAVHAEFPEKAIRIVVPFAAGGGVDALARPFAKELGQILGQSIVVENKPSNTGQIGATDIARANADGYSLLLSSAAFGTTPAFYPQVPYNPIKDFSPVMIMAAAPQVLVASKKFNAGSLQDVLARAKQSDKINFALSASTGIQALATAMLAQQAKVDFMKIPYKGAGAAFVDLISGEVDLMIDNPASSLVHVRSGKLQVLATTGAKRMDILPDVPTIAETLPGFEARNWFVLAAPAGTPAAVVDKLNDASRQALNSPAMKEMLARDGLDLIADRPPEAATFLKAEVEKWATLVKTSNLQAQ</sequence>
<evidence type="ECO:0000256" key="2">
    <source>
        <dbReference type="SAM" id="SignalP"/>
    </source>
</evidence>
<dbReference type="Gene3D" id="3.40.190.10">
    <property type="entry name" value="Periplasmic binding protein-like II"/>
    <property type="match status" value="1"/>
</dbReference>
<reference evidence="3 4" key="1">
    <citation type="submission" date="2020-05" db="EMBL/GenBank/DDBJ databases">
        <title>FDA dAtabase for Regulatory Grade micrObial Sequences (FDA-ARGOS): Supporting development and validation of Infectious Disease Dx tests.</title>
        <authorList>
            <person name="Sproer C."/>
            <person name="Gronow S."/>
            <person name="Severitt S."/>
            <person name="Schroder I."/>
            <person name="Tallon L."/>
            <person name="Sadzewicz L."/>
            <person name="Zhao X."/>
            <person name="Vavikolanu K."/>
            <person name="Mehta A."/>
            <person name="Aluvathingal J."/>
            <person name="Nadendla S."/>
            <person name="Myers T."/>
            <person name="Yan Y."/>
            <person name="Sichtig H."/>
        </authorList>
    </citation>
    <scope>NUCLEOTIDE SEQUENCE [LARGE SCALE GENOMIC DNA]</scope>
    <source>
        <strain evidence="3 4">FDAARGOS_787</strain>
    </source>
</reference>
<comment type="similarity">
    <text evidence="1">Belongs to the UPF0065 (bug) family.</text>
</comment>
<gene>
    <name evidence="3" type="ORF">FOC81_26845</name>
</gene>
<dbReference type="RefSeq" id="WP_174717143.1">
    <property type="nucleotide sequence ID" value="NZ_CP054569.1"/>
</dbReference>